<dbReference type="GO" id="GO:0005663">
    <property type="term" value="C:DNA replication factor C complex"/>
    <property type="evidence" value="ECO:0007669"/>
    <property type="project" value="TreeGrafter"/>
</dbReference>
<evidence type="ECO:0000256" key="1">
    <source>
        <dbReference type="ARBA" id="ARBA00004123"/>
    </source>
</evidence>
<dbReference type="GO" id="GO:0005524">
    <property type="term" value="F:ATP binding"/>
    <property type="evidence" value="ECO:0007669"/>
    <property type="project" value="UniProtKB-KW"/>
</dbReference>
<organism evidence="8 9">
    <name type="scientific">Perkinsus olseni</name>
    <name type="common">Perkinsus atlanticus</name>
    <dbReference type="NCBI Taxonomy" id="32597"/>
    <lineage>
        <taxon>Eukaryota</taxon>
        <taxon>Sar</taxon>
        <taxon>Alveolata</taxon>
        <taxon>Perkinsozoa</taxon>
        <taxon>Perkinsea</taxon>
        <taxon>Perkinsida</taxon>
        <taxon>Perkinsidae</taxon>
        <taxon>Perkinsus</taxon>
    </lineage>
</organism>
<evidence type="ECO:0000259" key="7">
    <source>
        <dbReference type="SMART" id="SM00382"/>
    </source>
</evidence>
<dbReference type="GO" id="GO:0005634">
    <property type="term" value="C:nucleus"/>
    <property type="evidence" value="ECO:0007669"/>
    <property type="project" value="UniProtKB-SubCell"/>
</dbReference>
<gene>
    <name evidence="8" type="primary">RFC5_3</name>
    <name evidence="8" type="ORF">FOZ63_015542</name>
</gene>
<proteinExistence type="inferred from homology"/>
<evidence type="ECO:0000313" key="9">
    <source>
        <dbReference type="Proteomes" id="UP000553632"/>
    </source>
</evidence>
<dbReference type="EMBL" id="JABANO010037162">
    <property type="protein sequence ID" value="KAF4700627.1"/>
    <property type="molecule type" value="Genomic_DNA"/>
</dbReference>
<dbReference type="OMA" id="RESCLLM"/>
<reference evidence="8 9" key="1">
    <citation type="submission" date="2020-04" db="EMBL/GenBank/DDBJ databases">
        <title>Perkinsus olseni comparative genomics.</title>
        <authorList>
            <person name="Bogema D.R."/>
        </authorList>
    </citation>
    <scope>NUCLEOTIDE SEQUENCE [LARGE SCALE GENOMIC DNA]</scope>
    <source>
        <strain evidence="8 9">ATCC PRA-207</strain>
    </source>
</reference>
<sequence>MSAEPMEIDDTPEGSAGGVFLPPVNELPWVEKYRPKSLEDLVAHEEIIETIKRFVDMNALPHLLLHGPPGTGKTSTILACAKQMYPEGQVRQYVLELNASDARGIDVVRECIKQFVSSRSMFSGSLGTSHRTTSCSSTRRRSTGSKMPKLVILDEADNMTSVSQFALRRVIEQYSSNARFCLICNYSSKIIPALQSRCTKFRFAPLKDSEAKTRVEYVARCEGVRISEEGMSALLKTGEGDMRKVLNTLQSCAMSYPGQTVDARVIHKVAGLPQPASIDRLETALCNLPVEECMEAVEDLRVKQGYSVTDLLHEIHDRMIRVDMPPRARNLLFRDLAEIEYRLASGCSEKTQGAALVGSFHEVREMMTTGK</sequence>
<dbReference type="InterPro" id="IPR013748">
    <property type="entry name" value="Rep_factorC_C"/>
</dbReference>
<dbReference type="Gene3D" id="3.40.50.300">
    <property type="entry name" value="P-loop containing nucleotide triphosphate hydrolases"/>
    <property type="match status" value="1"/>
</dbReference>
<comment type="similarity">
    <text evidence="2">Belongs to the activator 1 small subunits family.</text>
</comment>
<dbReference type="SMART" id="SM00382">
    <property type="entry name" value="AAA"/>
    <property type="match status" value="1"/>
</dbReference>
<dbReference type="FunFam" id="1.20.272.10:FF:000004">
    <property type="entry name" value="Replication factor C subunit 5"/>
    <property type="match status" value="1"/>
</dbReference>
<dbReference type="AlphaFoldDB" id="A0A7J6PXG3"/>
<evidence type="ECO:0000256" key="2">
    <source>
        <dbReference type="ARBA" id="ARBA00005378"/>
    </source>
</evidence>
<dbReference type="GO" id="GO:0006261">
    <property type="term" value="P:DNA-templated DNA replication"/>
    <property type="evidence" value="ECO:0007669"/>
    <property type="project" value="TreeGrafter"/>
</dbReference>
<dbReference type="InterPro" id="IPR003593">
    <property type="entry name" value="AAA+_ATPase"/>
</dbReference>
<dbReference type="InterPro" id="IPR003959">
    <property type="entry name" value="ATPase_AAA_core"/>
</dbReference>
<keyword evidence="6" id="KW-0539">Nucleus</keyword>
<dbReference type="GO" id="GO:0016887">
    <property type="term" value="F:ATP hydrolysis activity"/>
    <property type="evidence" value="ECO:0007669"/>
    <property type="project" value="InterPro"/>
</dbReference>
<dbReference type="Proteomes" id="UP000553632">
    <property type="component" value="Unassembled WGS sequence"/>
</dbReference>
<protein>
    <submittedName>
        <fullName evidence="8">Replication factor C (RF-C) subunit</fullName>
    </submittedName>
</protein>
<dbReference type="Gene3D" id="1.10.8.60">
    <property type="match status" value="1"/>
</dbReference>
<dbReference type="GO" id="GO:0006281">
    <property type="term" value="P:DNA repair"/>
    <property type="evidence" value="ECO:0007669"/>
    <property type="project" value="TreeGrafter"/>
</dbReference>
<keyword evidence="5" id="KW-0067">ATP-binding</keyword>
<keyword evidence="9" id="KW-1185">Reference proteome</keyword>
<dbReference type="CDD" id="cd00009">
    <property type="entry name" value="AAA"/>
    <property type="match status" value="1"/>
</dbReference>
<dbReference type="PANTHER" id="PTHR11669:SF9">
    <property type="entry name" value="REPLICATION FACTOR C SUBUNIT 5"/>
    <property type="match status" value="1"/>
</dbReference>
<comment type="caution">
    <text evidence="8">The sequence shown here is derived from an EMBL/GenBank/DDBJ whole genome shotgun (WGS) entry which is preliminary data.</text>
</comment>
<dbReference type="FunFam" id="3.40.50.300:FF:000129">
    <property type="entry name" value="Replication factor C subunit 5"/>
    <property type="match status" value="1"/>
</dbReference>
<dbReference type="InterPro" id="IPR027417">
    <property type="entry name" value="P-loop_NTPase"/>
</dbReference>
<keyword evidence="3" id="KW-0235">DNA replication</keyword>
<dbReference type="InterPro" id="IPR050238">
    <property type="entry name" value="DNA_Rep/Repair_Clamp_Loader"/>
</dbReference>
<dbReference type="CDD" id="cd18140">
    <property type="entry name" value="HLD_clamp_RFC"/>
    <property type="match status" value="1"/>
</dbReference>
<accession>A0A7J6PXG3</accession>
<evidence type="ECO:0000256" key="6">
    <source>
        <dbReference type="ARBA" id="ARBA00023242"/>
    </source>
</evidence>
<dbReference type="PANTHER" id="PTHR11669">
    <property type="entry name" value="REPLICATION FACTOR C / DNA POLYMERASE III GAMMA-TAU SUBUNIT"/>
    <property type="match status" value="1"/>
</dbReference>
<name>A0A7J6PXG3_PEROL</name>
<dbReference type="SUPFAM" id="SSF52540">
    <property type="entry name" value="P-loop containing nucleoside triphosphate hydrolases"/>
    <property type="match status" value="1"/>
</dbReference>
<dbReference type="GO" id="GO:0003677">
    <property type="term" value="F:DNA binding"/>
    <property type="evidence" value="ECO:0007669"/>
    <property type="project" value="InterPro"/>
</dbReference>
<dbReference type="Pfam" id="PF08542">
    <property type="entry name" value="Rep_fac_C"/>
    <property type="match status" value="1"/>
</dbReference>
<dbReference type="InterPro" id="IPR047854">
    <property type="entry name" value="RFC_lid"/>
</dbReference>
<evidence type="ECO:0000256" key="3">
    <source>
        <dbReference type="ARBA" id="ARBA00022705"/>
    </source>
</evidence>
<evidence type="ECO:0000313" key="8">
    <source>
        <dbReference type="EMBL" id="KAF4700627.1"/>
    </source>
</evidence>
<evidence type="ECO:0000256" key="4">
    <source>
        <dbReference type="ARBA" id="ARBA00022741"/>
    </source>
</evidence>
<dbReference type="Pfam" id="PF00004">
    <property type="entry name" value="AAA"/>
    <property type="match status" value="1"/>
</dbReference>
<keyword evidence="4" id="KW-0547">Nucleotide-binding</keyword>
<dbReference type="InterPro" id="IPR008921">
    <property type="entry name" value="DNA_pol3_clamp-load_cplx_C"/>
</dbReference>
<comment type="subcellular location">
    <subcellularLocation>
        <location evidence="1">Nucleus</location>
    </subcellularLocation>
</comment>
<evidence type="ECO:0000256" key="5">
    <source>
        <dbReference type="ARBA" id="ARBA00022840"/>
    </source>
</evidence>
<dbReference type="SUPFAM" id="SSF48019">
    <property type="entry name" value="post-AAA+ oligomerization domain-like"/>
    <property type="match status" value="1"/>
</dbReference>
<dbReference type="Gene3D" id="1.20.272.10">
    <property type="match status" value="1"/>
</dbReference>
<feature type="domain" description="AAA+ ATPase" evidence="7">
    <location>
        <begin position="59"/>
        <end position="209"/>
    </location>
</feature>
<dbReference type="GO" id="GO:0003689">
    <property type="term" value="F:DNA clamp loader activity"/>
    <property type="evidence" value="ECO:0007669"/>
    <property type="project" value="TreeGrafter"/>
</dbReference>